<evidence type="ECO:0000256" key="1">
    <source>
        <dbReference type="ARBA" id="ARBA00004502"/>
    </source>
</evidence>
<evidence type="ECO:0000256" key="2">
    <source>
        <dbReference type="ARBA" id="ARBA00006311"/>
    </source>
</evidence>
<comment type="caution">
    <text evidence="4">The sequence shown here is derived from an EMBL/GenBank/DDBJ whole genome shotgun (WGS) entry which is preliminary data.</text>
</comment>
<accession>A0ABD0YMS6</accession>
<sequence>MTIPLVSSTSATCSSLYQSVKGSSPNVSGAFGLVESMLGQALGAVATTLKDPLVQVDSKLCQGLDTLQEKVPIVKEQPQEVRNRLPTFLFFSQSCLSSLFQIYNRAKTAVNTTLHIDPVWSKTNQLLTSEYGTVVLTGFDTTVDFADKCIDYYLPNDDEETETGC</sequence>
<dbReference type="Proteomes" id="UP001558652">
    <property type="component" value="Unassembled WGS sequence"/>
</dbReference>
<evidence type="ECO:0000256" key="3">
    <source>
        <dbReference type="ARBA" id="ARBA00022677"/>
    </source>
</evidence>
<dbReference type="AlphaFoldDB" id="A0ABD0YMS6"/>
<reference evidence="4 5" key="1">
    <citation type="submission" date="2024-07" db="EMBL/GenBank/DDBJ databases">
        <title>Chromosome-level genome assembly of the water stick insect Ranatra chinensis (Heteroptera: Nepidae).</title>
        <authorList>
            <person name="Liu X."/>
        </authorList>
    </citation>
    <scope>NUCLEOTIDE SEQUENCE [LARGE SCALE GENOMIC DNA]</scope>
    <source>
        <strain evidence="4">Cailab_2021Rc</strain>
        <tissue evidence="4">Muscle</tissue>
    </source>
</reference>
<keyword evidence="3" id="KW-0551">Lipid droplet</keyword>
<comment type="subcellular location">
    <subcellularLocation>
        <location evidence="1">Lipid droplet</location>
    </subcellularLocation>
</comment>
<proteinExistence type="inferred from homology"/>
<organism evidence="4 5">
    <name type="scientific">Ranatra chinensis</name>
    <dbReference type="NCBI Taxonomy" id="642074"/>
    <lineage>
        <taxon>Eukaryota</taxon>
        <taxon>Metazoa</taxon>
        <taxon>Ecdysozoa</taxon>
        <taxon>Arthropoda</taxon>
        <taxon>Hexapoda</taxon>
        <taxon>Insecta</taxon>
        <taxon>Pterygota</taxon>
        <taxon>Neoptera</taxon>
        <taxon>Paraneoptera</taxon>
        <taxon>Hemiptera</taxon>
        <taxon>Heteroptera</taxon>
        <taxon>Panheteroptera</taxon>
        <taxon>Nepomorpha</taxon>
        <taxon>Nepidae</taxon>
        <taxon>Ranatrinae</taxon>
        <taxon>Ranatra</taxon>
    </lineage>
</organism>
<dbReference type="Pfam" id="PF03036">
    <property type="entry name" value="Perilipin"/>
    <property type="match status" value="1"/>
</dbReference>
<dbReference type="PANTHER" id="PTHR14024:SF49">
    <property type="entry name" value="LIPID STORAGE DROPLETS SURFACE-BINDING PROTEIN 1"/>
    <property type="match status" value="1"/>
</dbReference>
<comment type="similarity">
    <text evidence="2">Belongs to the perilipin family.</text>
</comment>
<dbReference type="InterPro" id="IPR004279">
    <property type="entry name" value="Perilipin"/>
</dbReference>
<dbReference type="PANTHER" id="PTHR14024">
    <property type="entry name" value="PERILIPIN"/>
    <property type="match status" value="1"/>
</dbReference>
<dbReference type="GO" id="GO:0005811">
    <property type="term" value="C:lipid droplet"/>
    <property type="evidence" value="ECO:0007669"/>
    <property type="project" value="UniProtKB-SubCell"/>
</dbReference>
<evidence type="ECO:0000313" key="4">
    <source>
        <dbReference type="EMBL" id="KAL1122413.1"/>
    </source>
</evidence>
<dbReference type="EMBL" id="JBFDAA010000014">
    <property type="protein sequence ID" value="KAL1122413.1"/>
    <property type="molecule type" value="Genomic_DNA"/>
</dbReference>
<name>A0ABD0YMS6_9HEMI</name>
<protein>
    <submittedName>
        <fullName evidence="4">Uncharacterized protein</fullName>
    </submittedName>
</protein>
<keyword evidence="5" id="KW-1185">Reference proteome</keyword>
<gene>
    <name evidence="4" type="ORF">AAG570_003817</name>
</gene>
<evidence type="ECO:0000313" key="5">
    <source>
        <dbReference type="Proteomes" id="UP001558652"/>
    </source>
</evidence>